<evidence type="ECO:0000256" key="1">
    <source>
        <dbReference type="SAM" id="MobiDB-lite"/>
    </source>
</evidence>
<keyword evidence="3" id="KW-1185">Reference proteome</keyword>
<evidence type="ECO:0000313" key="3">
    <source>
        <dbReference type="Proteomes" id="UP001519460"/>
    </source>
</evidence>
<dbReference type="Proteomes" id="UP001519460">
    <property type="component" value="Unassembled WGS sequence"/>
</dbReference>
<dbReference type="EMBL" id="JACVVK020000029">
    <property type="protein sequence ID" value="KAK7501818.1"/>
    <property type="molecule type" value="Genomic_DNA"/>
</dbReference>
<comment type="caution">
    <text evidence="2">The sequence shown here is derived from an EMBL/GenBank/DDBJ whole genome shotgun (WGS) entry which is preliminary data.</text>
</comment>
<feature type="region of interest" description="Disordered" evidence="1">
    <location>
        <begin position="98"/>
        <end position="154"/>
    </location>
</feature>
<feature type="compositionally biased region" description="Polar residues" evidence="1">
    <location>
        <begin position="98"/>
        <end position="148"/>
    </location>
</feature>
<evidence type="ECO:0000313" key="2">
    <source>
        <dbReference type="EMBL" id="KAK7501818.1"/>
    </source>
</evidence>
<gene>
    <name evidence="2" type="ORF">BaRGS_00006904</name>
</gene>
<accession>A0ABD0LQS2</accession>
<name>A0ABD0LQS2_9CAEN</name>
<dbReference type="Gene3D" id="3.40.50.11350">
    <property type="match status" value="1"/>
</dbReference>
<reference evidence="2 3" key="1">
    <citation type="journal article" date="2023" name="Sci. Data">
        <title>Genome assembly of the Korean intertidal mud-creeper Batillaria attramentaria.</title>
        <authorList>
            <person name="Patra A.K."/>
            <person name="Ho P.T."/>
            <person name="Jun S."/>
            <person name="Lee S.J."/>
            <person name="Kim Y."/>
            <person name="Won Y.J."/>
        </authorList>
    </citation>
    <scope>NUCLEOTIDE SEQUENCE [LARGE SCALE GENOMIC DNA]</scope>
    <source>
        <strain evidence="2">Wonlab-2016</strain>
    </source>
</reference>
<organism evidence="2 3">
    <name type="scientific">Batillaria attramentaria</name>
    <dbReference type="NCBI Taxonomy" id="370345"/>
    <lineage>
        <taxon>Eukaryota</taxon>
        <taxon>Metazoa</taxon>
        <taxon>Spiralia</taxon>
        <taxon>Lophotrochozoa</taxon>
        <taxon>Mollusca</taxon>
        <taxon>Gastropoda</taxon>
        <taxon>Caenogastropoda</taxon>
        <taxon>Sorbeoconcha</taxon>
        <taxon>Cerithioidea</taxon>
        <taxon>Batillariidae</taxon>
        <taxon>Batillaria</taxon>
    </lineage>
</organism>
<sequence>MRVCVASLRAFKLAFLLVICASVLTSFRFLRRVARANTRLSEILQRYERVGVPLVTKDSDLGLSGQKLFRGYLGHHDLLSSVAYTEVSHVEDVSTSIHNQSDASTSIHDQSDASTSVHDQTDASTSVHGQSDASTSIHDQSDASTSVHDQLGSHTLAPPILSTANASEELNKFFVQTNANDRKELNLDDWKPQMRGSSLRQINGSKFLVYYCSGEFKSCGGLADRLKGIIHGYILARLTNREYKIHMNIPGCELTDFLAVNRLDWKFKMADVKRQNLSTFHYMRVNNPVFSSELNTFNYHTYFGDVDVVFFICNLERLRKLLANPHHAHELRWMAGYNNSEIYRAILRHLFTLAPPLQRQADEIVLKARSRSKGPKAGKLVCAQIRIGLNPTVPTDSNVRITPKHLDVIWKFLESYLADRSVSLFVSTDSEDVLKTARRHFRSRLLEVSGPIVHVDRPRKNDDVCLGMRRAVVDMYTLSTCDVLLLTRSGLGDLAADLRGTKEGLFRLRLSTSLIGSYEP</sequence>
<proteinExistence type="predicted"/>
<dbReference type="AlphaFoldDB" id="A0ABD0LQS2"/>
<protein>
    <submittedName>
        <fullName evidence="2">Uncharacterized protein</fullName>
    </submittedName>
</protein>